<dbReference type="EMBL" id="BBML01000001">
    <property type="protein sequence ID" value="GAK95822.1"/>
    <property type="molecule type" value="Genomic_DNA"/>
</dbReference>
<accession>A0A090Q0W2</accession>
<proteinExistence type="predicted"/>
<sequence length="37" mass="4248">MTWSDALGFLGGNGLFLILGIVLIVVVLYNKWKRKRR</sequence>
<comment type="caution">
    <text evidence="2">The sequence shown here is derived from an EMBL/GenBank/DDBJ whole genome shotgun (WGS) entry which is preliminary data.</text>
</comment>
<evidence type="ECO:0008006" key="4">
    <source>
        <dbReference type="Google" id="ProtNLM"/>
    </source>
</evidence>
<dbReference type="Proteomes" id="UP000029221">
    <property type="component" value="Unassembled WGS sequence"/>
</dbReference>
<organism evidence="2 3">
    <name type="scientific">Nonlabens tegetincola</name>
    <dbReference type="NCBI Taxonomy" id="323273"/>
    <lineage>
        <taxon>Bacteria</taxon>
        <taxon>Pseudomonadati</taxon>
        <taxon>Bacteroidota</taxon>
        <taxon>Flavobacteriia</taxon>
        <taxon>Flavobacteriales</taxon>
        <taxon>Flavobacteriaceae</taxon>
        <taxon>Nonlabens</taxon>
    </lineage>
</organism>
<evidence type="ECO:0000256" key="1">
    <source>
        <dbReference type="SAM" id="Phobius"/>
    </source>
</evidence>
<evidence type="ECO:0000313" key="2">
    <source>
        <dbReference type="EMBL" id="GAK95822.1"/>
    </source>
</evidence>
<dbReference type="AlphaFoldDB" id="A0A090Q0W2"/>
<feature type="transmembrane region" description="Helical" evidence="1">
    <location>
        <begin position="6"/>
        <end position="29"/>
    </location>
</feature>
<keyword evidence="3" id="KW-1185">Reference proteome</keyword>
<name>A0A090Q0W2_9FLAO</name>
<protein>
    <recommendedName>
        <fullName evidence="4">LPXTG cell wall anchor domain-containing protein</fullName>
    </recommendedName>
</protein>
<keyword evidence="1" id="KW-0472">Membrane</keyword>
<keyword evidence="1" id="KW-0812">Transmembrane</keyword>
<reference evidence="2" key="1">
    <citation type="journal article" date="2014" name="Genome Announc.">
        <title>Draft Genome Sequences of Marine Flavobacterium Nonlabens Strains NR17, NR24, NR27, NR32, NR33, and Ara13.</title>
        <authorList>
            <person name="Nakanishi M."/>
            <person name="Meirelles P."/>
            <person name="Suzuki R."/>
            <person name="Takatani N."/>
            <person name="Mino S."/>
            <person name="Suda W."/>
            <person name="Oshima K."/>
            <person name="Hattori M."/>
            <person name="Ohkuma M."/>
            <person name="Hosokawa M."/>
            <person name="Miyashita K."/>
            <person name="Thompson F.L."/>
            <person name="Niwa A."/>
            <person name="Sawabe T."/>
            <person name="Sawabe T."/>
        </authorList>
    </citation>
    <scope>NUCLEOTIDE SEQUENCE [LARGE SCALE GENOMIC DNA]</scope>
    <source>
        <strain evidence="2">JCM 19294</strain>
    </source>
</reference>
<evidence type="ECO:0000313" key="3">
    <source>
        <dbReference type="Proteomes" id="UP000029221"/>
    </source>
</evidence>
<keyword evidence="1" id="KW-1133">Transmembrane helix</keyword>
<gene>
    <name evidence="2" type="ORF">JCM19294_2604</name>
</gene>